<dbReference type="PATRIC" id="fig|700597.3.peg.820"/>
<feature type="compositionally biased region" description="Low complexity" evidence="1">
    <location>
        <begin position="92"/>
        <end position="120"/>
    </location>
</feature>
<accession>G2G5T9</accession>
<evidence type="ECO:0000256" key="2">
    <source>
        <dbReference type="SAM" id="SignalP"/>
    </source>
</evidence>
<evidence type="ECO:0000313" key="3">
    <source>
        <dbReference type="EMBL" id="EGX61028.1"/>
    </source>
</evidence>
<dbReference type="EMBL" id="AGBF01000007">
    <property type="protein sequence ID" value="EGX61028.1"/>
    <property type="molecule type" value="Genomic_DNA"/>
</dbReference>
<dbReference type="RefSeq" id="WP_007491745.1">
    <property type="nucleotide sequence ID" value="NZ_AGBF01000007.1"/>
</dbReference>
<gene>
    <name evidence="3" type="ORF">SZN_04216</name>
</gene>
<name>G2G5T9_9ACTN</name>
<feature type="signal peptide" evidence="2">
    <location>
        <begin position="1"/>
        <end position="29"/>
    </location>
</feature>
<keyword evidence="4" id="KW-1185">Reference proteome</keyword>
<organism evidence="3 4">
    <name type="scientific">Streptomyces zinciresistens K42</name>
    <dbReference type="NCBI Taxonomy" id="700597"/>
    <lineage>
        <taxon>Bacteria</taxon>
        <taxon>Bacillati</taxon>
        <taxon>Actinomycetota</taxon>
        <taxon>Actinomycetes</taxon>
        <taxon>Kitasatosporales</taxon>
        <taxon>Streptomycetaceae</taxon>
        <taxon>Streptomyces</taxon>
    </lineage>
</organism>
<proteinExistence type="predicted"/>
<feature type="chain" id="PRO_5003429278" description="Secreted protein" evidence="2">
    <location>
        <begin position="30"/>
        <end position="129"/>
    </location>
</feature>
<feature type="compositionally biased region" description="Low complexity" evidence="1">
    <location>
        <begin position="31"/>
        <end position="48"/>
    </location>
</feature>
<sequence>MIRHRTIAVAAATALLGGLGAYGAATAFAATSDTTPEPTPSATSSPSAGGKSTEAMIQRCLKDMPANERGAAEKQMRKMTSEHSMMDGGSGMSMNGMMGSGSGTSMNGMMGSGSGESMSGMMGGAEGGS</sequence>
<feature type="compositionally biased region" description="Basic and acidic residues" evidence="1">
    <location>
        <begin position="68"/>
        <end position="85"/>
    </location>
</feature>
<feature type="region of interest" description="Disordered" evidence="1">
    <location>
        <begin position="68"/>
        <end position="129"/>
    </location>
</feature>
<dbReference type="Proteomes" id="UP000004217">
    <property type="component" value="Unassembled WGS sequence"/>
</dbReference>
<evidence type="ECO:0000313" key="4">
    <source>
        <dbReference type="Proteomes" id="UP000004217"/>
    </source>
</evidence>
<protein>
    <recommendedName>
        <fullName evidence="5">Secreted protein</fullName>
    </recommendedName>
</protein>
<dbReference type="AlphaFoldDB" id="G2G5T9"/>
<evidence type="ECO:0008006" key="5">
    <source>
        <dbReference type="Google" id="ProtNLM"/>
    </source>
</evidence>
<comment type="caution">
    <text evidence="3">The sequence shown here is derived from an EMBL/GenBank/DDBJ whole genome shotgun (WGS) entry which is preliminary data.</text>
</comment>
<evidence type="ECO:0000256" key="1">
    <source>
        <dbReference type="SAM" id="MobiDB-lite"/>
    </source>
</evidence>
<feature type="region of interest" description="Disordered" evidence="1">
    <location>
        <begin position="31"/>
        <end position="54"/>
    </location>
</feature>
<reference evidence="3 4" key="1">
    <citation type="submission" date="2011-08" db="EMBL/GenBank/DDBJ databases">
        <authorList>
            <person name="Lin Y."/>
            <person name="Hao X."/>
            <person name="Johnstone L."/>
            <person name="Miller S.J."/>
            <person name="Wei G."/>
            <person name="Rensing C."/>
        </authorList>
    </citation>
    <scope>NUCLEOTIDE SEQUENCE [LARGE SCALE GENOMIC DNA]</scope>
    <source>
        <strain evidence="3 4">K42</strain>
    </source>
</reference>
<keyword evidence="2" id="KW-0732">Signal</keyword>